<dbReference type="CDD" id="cd06261">
    <property type="entry name" value="TM_PBP2"/>
    <property type="match status" value="1"/>
</dbReference>
<dbReference type="InterPro" id="IPR050901">
    <property type="entry name" value="BP-dep_ABC_trans_perm"/>
</dbReference>
<dbReference type="AlphaFoldDB" id="A0A249L419"/>
<dbReference type="GO" id="GO:0055085">
    <property type="term" value="P:transmembrane transport"/>
    <property type="evidence" value="ECO:0007669"/>
    <property type="project" value="InterPro"/>
</dbReference>
<dbReference type="KEGG" id="nab:B1sIIB91_01975"/>
<dbReference type="Gene3D" id="1.10.3720.10">
    <property type="entry name" value="MetI-like"/>
    <property type="match status" value="1"/>
</dbReference>
<keyword evidence="3" id="KW-1003">Cell membrane</keyword>
<comment type="subcellular location">
    <subcellularLocation>
        <location evidence="1 7">Cell membrane</location>
        <topology evidence="1 7">Multi-pass membrane protein</topology>
    </subcellularLocation>
</comment>
<feature type="transmembrane region" description="Helical" evidence="7">
    <location>
        <begin position="196"/>
        <end position="223"/>
    </location>
</feature>
<keyword evidence="5 7" id="KW-1133">Transmembrane helix</keyword>
<feature type="domain" description="ABC transmembrane type-1" evidence="8">
    <location>
        <begin position="76"/>
        <end position="266"/>
    </location>
</feature>
<keyword evidence="6 7" id="KW-0472">Membrane</keyword>
<keyword evidence="10" id="KW-1185">Reference proteome</keyword>
<dbReference type="Proteomes" id="UP000217210">
    <property type="component" value="Chromosome"/>
</dbReference>
<dbReference type="RefSeq" id="WP_095687966.1">
    <property type="nucleotide sequence ID" value="NZ_CP016779.1"/>
</dbReference>
<evidence type="ECO:0000256" key="3">
    <source>
        <dbReference type="ARBA" id="ARBA00022475"/>
    </source>
</evidence>
<evidence type="ECO:0000259" key="8">
    <source>
        <dbReference type="PROSITE" id="PS50928"/>
    </source>
</evidence>
<protein>
    <submittedName>
        <fullName evidence="9">Multiple sugar transport system permease protein</fullName>
    </submittedName>
</protein>
<reference evidence="9 10" key="1">
    <citation type="submission" date="2016-07" db="EMBL/GenBank/DDBJ databases">
        <title>High microdiversification within the ubiquitous acI lineage of Actinobacteria.</title>
        <authorList>
            <person name="Neuenschwander S.M."/>
            <person name="Salcher M."/>
            <person name="Ghai R."/>
            <person name="Pernthaler J."/>
        </authorList>
    </citation>
    <scope>NUCLEOTIDE SEQUENCE [LARGE SCALE GENOMIC DNA]</scope>
    <source>
        <strain evidence="9">MMS-IIB-91</strain>
    </source>
</reference>
<evidence type="ECO:0000313" key="10">
    <source>
        <dbReference type="Proteomes" id="UP000217210"/>
    </source>
</evidence>
<sequence length="280" mass="31281">MKINLRSSRKRSKVKVWEIVVGGGIATTIVFPIYWMIITGLRPQTETFSSTPKLIPTITLDHYKEVLEEGTVLQGLWNSIVVATSSTLLALILGVPAAYVLARWEFKRKSDLWFWIISNRFISPIVVVLPFFLIAINLQLVDTYWVMIIIYQTFAIPFVVWLSIDQFRAIPKEIDEAAAVDGASIIKTFLKIDLPLVFPSLSVSAVLIFVSCWNELLFAQILTRSDAITGPVVALGYMSGYDIRWGPMMATSTLVVLPIILFTAALSRNLVRGLAMGAIK</sequence>
<dbReference type="InterPro" id="IPR000515">
    <property type="entry name" value="MetI-like"/>
</dbReference>
<evidence type="ECO:0000313" key="9">
    <source>
        <dbReference type="EMBL" id="ASY23689.1"/>
    </source>
</evidence>
<dbReference type="PROSITE" id="PS50928">
    <property type="entry name" value="ABC_TM1"/>
    <property type="match status" value="1"/>
</dbReference>
<dbReference type="InterPro" id="IPR035906">
    <property type="entry name" value="MetI-like_sf"/>
</dbReference>
<evidence type="ECO:0000256" key="2">
    <source>
        <dbReference type="ARBA" id="ARBA00022448"/>
    </source>
</evidence>
<evidence type="ECO:0000256" key="1">
    <source>
        <dbReference type="ARBA" id="ARBA00004651"/>
    </source>
</evidence>
<dbReference type="PANTHER" id="PTHR32243:SF18">
    <property type="entry name" value="INNER MEMBRANE ABC TRANSPORTER PERMEASE PROTEIN YCJP"/>
    <property type="match status" value="1"/>
</dbReference>
<dbReference type="SUPFAM" id="SSF161098">
    <property type="entry name" value="MetI-like"/>
    <property type="match status" value="1"/>
</dbReference>
<dbReference type="Pfam" id="PF00528">
    <property type="entry name" value="BPD_transp_1"/>
    <property type="match status" value="1"/>
</dbReference>
<keyword evidence="2 7" id="KW-0813">Transport</keyword>
<keyword evidence="4 7" id="KW-0812">Transmembrane</keyword>
<feature type="transmembrane region" description="Helical" evidence="7">
    <location>
        <begin position="243"/>
        <end position="266"/>
    </location>
</feature>
<keyword evidence="9" id="KW-0762">Sugar transport</keyword>
<comment type="similarity">
    <text evidence="7">Belongs to the binding-protein-dependent transport system permease family.</text>
</comment>
<organism evidence="9 10">
    <name type="scientific">Candidatus Nanopelagicus abundans</name>
    <dbReference type="NCBI Taxonomy" id="1884916"/>
    <lineage>
        <taxon>Bacteria</taxon>
        <taxon>Bacillati</taxon>
        <taxon>Actinomycetota</taxon>
        <taxon>Actinomycetes</taxon>
        <taxon>Candidatus Nanopelagicales</taxon>
        <taxon>Candidatus Nanopelagicaceae</taxon>
        <taxon>Candidatus Nanopelagicus</taxon>
    </lineage>
</organism>
<evidence type="ECO:0000256" key="6">
    <source>
        <dbReference type="ARBA" id="ARBA00023136"/>
    </source>
</evidence>
<evidence type="ECO:0000256" key="5">
    <source>
        <dbReference type="ARBA" id="ARBA00022989"/>
    </source>
</evidence>
<feature type="transmembrane region" description="Helical" evidence="7">
    <location>
        <begin position="16"/>
        <end position="37"/>
    </location>
</feature>
<dbReference type="EMBL" id="CP016779">
    <property type="protein sequence ID" value="ASY23689.1"/>
    <property type="molecule type" value="Genomic_DNA"/>
</dbReference>
<dbReference type="PANTHER" id="PTHR32243">
    <property type="entry name" value="MALTOSE TRANSPORT SYSTEM PERMEASE-RELATED"/>
    <property type="match status" value="1"/>
</dbReference>
<feature type="transmembrane region" description="Helical" evidence="7">
    <location>
        <begin position="76"/>
        <end position="100"/>
    </location>
</feature>
<feature type="transmembrane region" description="Helical" evidence="7">
    <location>
        <begin position="112"/>
        <end position="138"/>
    </location>
</feature>
<name>A0A249L419_9ACTN</name>
<dbReference type="GO" id="GO:0005886">
    <property type="term" value="C:plasma membrane"/>
    <property type="evidence" value="ECO:0007669"/>
    <property type="project" value="UniProtKB-SubCell"/>
</dbReference>
<evidence type="ECO:0000256" key="4">
    <source>
        <dbReference type="ARBA" id="ARBA00022692"/>
    </source>
</evidence>
<proteinExistence type="inferred from homology"/>
<evidence type="ECO:0000256" key="7">
    <source>
        <dbReference type="RuleBase" id="RU363032"/>
    </source>
</evidence>
<gene>
    <name evidence="9" type="ORF">B1sIIB91_01975</name>
</gene>
<feature type="transmembrane region" description="Helical" evidence="7">
    <location>
        <begin position="144"/>
        <end position="164"/>
    </location>
</feature>
<accession>A0A249L419</accession>
<dbReference type="OrthoDB" id="9794684at2"/>